<dbReference type="EMBL" id="CAJOBZ010000031">
    <property type="protein sequence ID" value="CAF4889069.1"/>
    <property type="molecule type" value="Genomic_DNA"/>
</dbReference>
<accession>A0A821UEQ8</accession>
<reference evidence="1" key="1">
    <citation type="submission" date="2021-02" db="EMBL/GenBank/DDBJ databases">
        <authorList>
            <person name="Steward A R."/>
        </authorList>
    </citation>
    <scope>NUCLEOTIDE SEQUENCE</scope>
</reference>
<dbReference type="Proteomes" id="UP000663880">
    <property type="component" value="Unassembled WGS sequence"/>
</dbReference>
<dbReference type="AlphaFoldDB" id="A0A821UEQ8"/>
<sequence length="408" mass="47719">MPRVPLYSPDDVYSRLKNLQFRDETNKYLPYNDEVWRRAVKLLPGITIHLTASEWKKLNLKTKTFKDNREYEVFEPGWTDKIYSYVWHHFKLSCPFSFQTPKISRGSDIFLSINGACDECKNEIHLYSLEDASDDGIDFHVSTCDTKHIKHVKKRQLRGNTRKEVINELNGKSTYMWRRQKADEKMEFGDDEPADLPKESVLRNAKYTKNRKDLGLESFSHHILAVENLKTNPKYSEALHEIAFNKMYVMYWLPEQISLYKLFMQKDPIKEIKIDATGSLIQCLSANDNSKRVILYYQVIATYQKSSLPLLQLVSEKHDANTLSYWLREWLRCGINAPKQVVTDFSLALLNAATLAFNNMPLSQYIDECYKSVVDGTLIEKTTILRIDVAHLCKFVSMWPCFNKNNRH</sequence>
<protein>
    <recommendedName>
        <fullName evidence="3">Transposase</fullName>
    </recommendedName>
</protein>
<name>A0A821UEQ8_9NEOP</name>
<evidence type="ECO:0000313" key="1">
    <source>
        <dbReference type="EMBL" id="CAF4889069.1"/>
    </source>
</evidence>
<evidence type="ECO:0008006" key="3">
    <source>
        <dbReference type="Google" id="ProtNLM"/>
    </source>
</evidence>
<organism evidence="1 2">
    <name type="scientific">Pieris macdunnoughi</name>
    <dbReference type="NCBI Taxonomy" id="345717"/>
    <lineage>
        <taxon>Eukaryota</taxon>
        <taxon>Metazoa</taxon>
        <taxon>Ecdysozoa</taxon>
        <taxon>Arthropoda</taxon>
        <taxon>Hexapoda</taxon>
        <taxon>Insecta</taxon>
        <taxon>Pterygota</taxon>
        <taxon>Neoptera</taxon>
        <taxon>Endopterygota</taxon>
        <taxon>Lepidoptera</taxon>
        <taxon>Glossata</taxon>
        <taxon>Ditrysia</taxon>
        <taxon>Papilionoidea</taxon>
        <taxon>Pieridae</taxon>
        <taxon>Pierinae</taxon>
        <taxon>Pieris</taxon>
    </lineage>
</organism>
<gene>
    <name evidence="1" type="ORF">PMACD_LOCUS10289</name>
</gene>
<keyword evidence="2" id="KW-1185">Reference proteome</keyword>
<proteinExistence type="predicted"/>
<dbReference type="OrthoDB" id="6617931at2759"/>
<comment type="caution">
    <text evidence="1">The sequence shown here is derived from an EMBL/GenBank/DDBJ whole genome shotgun (WGS) entry which is preliminary data.</text>
</comment>
<evidence type="ECO:0000313" key="2">
    <source>
        <dbReference type="Proteomes" id="UP000663880"/>
    </source>
</evidence>